<dbReference type="AlphaFoldDB" id="A0A418X0J0"/>
<keyword evidence="3 4" id="KW-0975">Bacterial flagellum</keyword>
<feature type="domain" description="Type III secretion system flagellar brake protein YcgR PilZN" evidence="6">
    <location>
        <begin position="15"/>
        <end position="121"/>
    </location>
</feature>
<name>A0A418X0J0_9BURK</name>
<dbReference type="HAMAP" id="MF_01457">
    <property type="entry name" value="YcgR"/>
    <property type="match status" value="1"/>
</dbReference>
<keyword evidence="8" id="KW-1185">Reference proteome</keyword>
<comment type="subunit">
    <text evidence="4">Monomer. Interacts with the flagellar basal bodies.</text>
</comment>
<dbReference type="InterPro" id="IPR023787">
    <property type="entry name" value="T3SS_YcgR"/>
</dbReference>
<evidence type="ECO:0000256" key="2">
    <source>
        <dbReference type="ARBA" id="ARBA00022741"/>
    </source>
</evidence>
<keyword evidence="2 4" id="KW-0547">Nucleotide-binding</keyword>
<evidence type="ECO:0000313" key="8">
    <source>
        <dbReference type="Proteomes" id="UP000285190"/>
    </source>
</evidence>
<dbReference type="Proteomes" id="UP000285190">
    <property type="component" value="Unassembled WGS sequence"/>
</dbReference>
<comment type="caution">
    <text evidence="7">The sequence shown here is derived from an EMBL/GenBank/DDBJ whole genome shotgun (WGS) entry which is preliminary data.</text>
</comment>
<evidence type="ECO:0000256" key="1">
    <source>
        <dbReference type="ARBA" id="ARBA00022636"/>
    </source>
</evidence>
<comment type="similarity">
    <text evidence="4">Belongs to the YcgR family.</text>
</comment>
<dbReference type="Gene3D" id="2.30.110.10">
    <property type="entry name" value="Electron Transport, Fmn-binding Protein, Chain A"/>
    <property type="match status" value="1"/>
</dbReference>
<keyword evidence="7" id="KW-0282">Flagellum</keyword>
<dbReference type="RefSeq" id="WP_119738103.1">
    <property type="nucleotide sequence ID" value="NZ_QYUN01000002.1"/>
</dbReference>
<dbReference type="InterPro" id="IPR009926">
    <property type="entry name" value="T3SS_YcgR_PilZN"/>
</dbReference>
<dbReference type="InterPro" id="IPR009875">
    <property type="entry name" value="PilZ_domain"/>
</dbReference>
<dbReference type="InterPro" id="IPR012349">
    <property type="entry name" value="Split_barrel_FMN-bd"/>
</dbReference>
<proteinExistence type="inferred from homology"/>
<evidence type="ECO:0000259" key="5">
    <source>
        <dbReference type="Pfam" id="PF07238"/>
    </source>
</evidence>
<dbReference type="OrthoDB" id="5572581at2"/>
<organism evidence="7 8">
    <name type="scientific">Noviherbaspirillum cavernae</name>
    <dbReference type="NCBI Taxonomy" id="2320862"/>
    <lineage>
        <taxon>Bacteria</taxon>
        <taxon>Pseudomonadati</taxon>
        <taxon>Pseudomonadota</taxon>
        <taxon>Betaproteobacteria</taxon>
        <taxon>Burkholderiales</taxon>
        <taxon>Oxalobacteraceae</taxon>
        <taxon>Noviherbaspirillum</taxon>
    </lineage>
</organism>
<keyword evidence="7" id="KW-0969">Cilium</keyword>
<comment type="subcellular location">
    <subcellularLocation>
        <location evidence="4">Bacterial flagellum basal body</location>
    </subcellularLocation>
</comment>
<keyword evidence="1 4" id="KW-0973">c-di-GMP</keyword>
<dbReference type="Pfam" id="PF07238">
    <property type="entry name" value="PilZ"/>
    <property type="match status" value="1"/>
</dbReference>
<reference evidence="7 8" key="1">
    <citation type="submission" date="2018-09" db="EMBL/GenBank/DDBJ databases">
        <authorList>
            <person name="Zhu H."/>
        </authorList>
    </citation>
    <scope>NUCLEOTIDE SEQUENCE [LARGE SCALE GENOMIC DNA]</scope>
    <source>
        <strain evidence="7 8">K2R10-39</strain>
    </source>
</reference>
<comment type="function">
    <text evidence="4">Acts as a flagellar brake, regulating swimming and swarming in a bis-(3'-5') cyclic diguanylic acid (c-di-GMP)-dependent manner. Binds 1 c-di-GMP dimer per subunit. Increasing levels of c-di-GMP lead to decreased motility.</text>
</comment>
<dbReference type="GO" id="GO:0009425">
    <property type="term" value="C:bacterial-type flagellum basal body"/>
    <property type="evidence" value="ECO:0007669"/>
    <property type="project" value="UniProtKB-SubCell"/>
</dbReference>
<dbReference type="EMBL" id="QYUN01000002">
    <property type="protein sequence ID" value="RJG05961.1"/>
    <property type="molecule type" value="Genomic_DNA"/>
</dbReference>
<dbReference type="Pfam" id="PF07317">
    <property type="entry name" value="PilZN"/>
    <property type="match status" value="1"/>
</dbReference>
<dbReference type="GO" id="GO:0071973">
    <property type="term" value="P:bacterial-type flagellum-dependent cell motility"/>
    <property type="evidence" value="ECO:0007669"/>
    <property type="project" value="UniProtKB-UniRule"/>
</dbReference>
<evidence type="ECO:0000256" key="4">
    <source>
        <dbReference type="HAMAP-Rule" id="MF_01457"/>
    </source>
</evidence>
<dbReference type="GO" id="GO:0035438">
    <property type="term" value="F:cyclic-di-GMP binding"/>
    <property type="evidence" value="ECO:0007669"/>
    <property type="project" value="UniProtKB-UniRule"/>
</dbReference>
<evidence type="ECO:0000313" key="7">
    <source>
        <dbReference type="EMBL" id="RJG05961.1"/>
    </source>
</evidence>
<accession>A0A418X0J0</accession>
<gene>
    <name evidence="4" type="primary">ycgR</name>
    <name evidence="7" type="ORF">D3870_07960</name>
</gene>
<dbReference type="GO" id="GO:0071945">
    <property type="term" value="P:regulation of bacterial-type flagellum-dependent cell motility by regulation of motor speed"/>
    <property type="evidence" value="ECO:0007669"/>
    <property type="project" value="UniProtKB-UniRule"/>
</dbReference>
<evidence type="ECO:0000256" key="3">
    <source>
        <dbReference type="ARBA" id="ARBA00023143"/>
    </source>
</evidence>
<protein>
    <recommendedName>
        <fullName evidence="4">Flagellar brake protein YcgR</fullName>
    </recommendedName>
    <alternativeName>
        <fullName evidence="4">Cyclic di-GMP binding protein YcgR</fullName>
    </alternativeName>
</protein>
<keyword evidence="7" id="KW-0966">Cell projection</keyword>
<feature type="domain" description="PilZ" evidence="5">
    <location>
        <begin position="123"/>
        <end position="239"/>
    </location>
</feature>
<sequence>MTLNADDDTLDLNRYQVTSRREIVNLLRHVGRRNQFVRMEANKGADSAVTAILEVDDAEGIVIIDCASSAATNQRLLESANVRFETMLENIRIQFSASQIAECEHDGRPALCIAIPQSVIRLQRREHYRVMTPVTTPVRCTIAIPDDSGNNPASVMLPLYNVSGGGISLVDEKKQVPVAIGTIYENARLELPGGEVTVAMQLMNSREIALSNGKQIQRLGFMFIEPTNAAVAAIQRYITKLEREQNARATGMG</sequence>
<dbReference type="Gene3D" id="2.40.10.220">
    <property type="entry name" value="predicted glycosyltransferase like domains"/>
    <property type="match status" value="1"/>
</dbReference>
<evidence type="ECO:0000259" key="6">
    <source>
        <dbReference type="Pfam" id="PF07317"/>
    </source>
</evidence>